<evidence type="ECO:0000313" key="1">
    <source>
        <dbReference type="EMBL" id="AFZ66058.1"/>
    </source>
</evidence>
<proteinExistence type="predicted"/>
<dbReference type="EMBL" id="CP003382">
    <property type="protein sequence ID" value="AFZ66058.1"/>
    <property type="molecule type" value="Genomic_DNA"/>
</dbReference>
<name>K9ZWN3_DEIPD</name>
<keyword evidence="2" id="KW-1185">Reference proteome</keyword>
<organism evidence="1 2">
    <name type="scientific">Deinococcus peraridilitoris (strain DSM 19664 / LMG 22246 / CIP 109416 / KR-200)</name>
    <dbReference type="NCBI Taxonomy" id="937777"/>
    <lineage>
        <taxon>Bacteria</taxon>
        <taxon>Thermotogati</taxon>
        <taxon>Deinococcota</taxon>
        <taxon>Deinococci</taxon>
        <taxon>Deinococcales</taxon>
        <taxon>Deinococcaceae</taxon>
        <taxon>Deinococcus</taxon>
    </lineage>
</organism>
<gene>
    <name evidence="1" type="ordered locus">Deipe_0462</name>
</gene>
<evidence type="ECO:0000313" key="2">
    <source>
        <dbReference type="Proteomes" id="UP000010467"/>
    </source>
</evidence>
<protein>
    <submittedName>
        <fullName evidence="1">Uncharacterized protein</fullName>
    </submittedName>
</protein>
<dbReference type="AlphaFoldDB" id="K9ZWN3"/>
<reference evidence="2" key="1">
    <citation type="submission" date="2012-03" db="EMBL/GenBank/DDBJ databases">
        <title>Complete sequence of chromosome of Deinococcus peraridilitoris DSM 19664.</title>
        <authorList>
            <person name="Lucas S."/>
            <person name="Copeland A."/>
            <person name="Lapidus A."/>
            <person name="Glavina del Rio T."/>
            <person name="Dalin E."/>
            <person name="Tice H."/>
            <person name="Bruce D."/>
            <person name="Goodwin L."/>
            <person name="Pitluck S."/>
            <person name="Peters L."/>
            <person name="Mikhailova N."/>
            <person name="Lu M."/>
            <person name="Kyrpides N."/>
            <person name="Mavromatis K."/>
            <person name="Ivanova N."/>
            <person name="Brettin T."/>
            <person name="Detter J.C."/>
            <person name="Han C."/>
            <person name="Larimer F."/>
            <person name="Land M."/>
            <person name="Hauser L."/>
            <person name="Markowitz V."/>
            <person name="Cheng J.-F."/>
            <person name="Hugenholtz P."/>
            <person name="Woyke T."/>
            <person name="Wu D."/>
            <person name="Pukall R."/>
            <person name="Steenblock K."/>
            <person name="Brambilla E."/>
            <person name="Klenk H.-P."/>
            <person name="Eisen J.A."/>
        </authorList>
    </citation>
    <scope>NUCLEOTIDE SEQUENCE [LARGE SCALE GENOMIC DNA]</scope>
    <source>
        <strain evidence="2">DSM 19664 / LMG 22246 / CIP 109416 / KR-200</strain>
    </source>
</reference>
<dbReference type="STRING" id="937777.Deipe_0462"/>
<dbReference type="KEGG" id="dpd:Deipe_0462"/>
<dbReference type="Proteomes" id="UP000010467">
    <property type="component" value="Chromosome"/>
</dbReference>
<sequence>MTVAELIEKLKAYPQDMRVLVPSVDGRTLGFEPELDVANIVEDLGDRAWFSQLQPGPPILLIGGG</sequence>
<dbReference type="HOGENOM" id="CLU_2842521_0_0_0"/>
<accession>K9ZWN3</accession>